<proteinExistence type="predicted"/>
<accession>C6SGI8</accession>
<sequence>MQYKLLSDGICRLKAFDATNRQIIFVHWKETPRIHP</sequence>
<reference evidence="1" key="1">
    <citation type="journal article" date="2008" name="Proc. Natl. Acad. Sci. U.S.A.">
        <title>Whole-genome comparison of disease and carriage strains provides insights into virulence evolution in Neisseria meningitidis.</title>
        <authorList>
            <person name="Schoen C."/>
            <person name="Blom J."/>
            <person name="Claus H."/>
            <person name="Schramm-Glueck A."/>
            <person name="Brandt P."/>
            <person name="Mueller T."/>
            <person name="Goesmann A."/>
            <person name="Joseph B."/>
            <person name="Konietzny S."/>
            <person name="Kurzai O."/>
            <person name="Schmitt C."/>
            <person name="Friedrich T."/>
            <person name="Linke B."/>
            <person name="Vogel U."/>
            <person name="Frosch M."/>
        </authorList>
    </citation>
    <scope>NUCLEOTIDE SEQUENCE</scope>
    <source>
        <strain evidence="1">Alpha275</strain>
    </source>
</reference>
<gene>
    <name evidence="1" type="ORF">NMW_0054</name>
</gene>
<organism evidence="1">
    <name type="scientific">Neisseria meningitidis alpha275</name>
    <dbReference type="NCBI Taxonomy" id="295996"/>
    <lineage>
        <taxon>Bacteria</taxon>
        <taxon>Pseudomonadati</taxon>
        <taxon>Pseudomonadota</taxon>
        <taxon>Betaproteobacteria</taxon>
        <taxon>Neisseriales</taxon>
        <taxon>Neisseriaceae</taxon>
        <taxon>Neisseria</taxon>
    </lineage>
</organism>
<protein>
    <submittedName>
        <fullName evidence="1">Uncharacterized protein</fullName>
    </submittedName>
</protein>
<dbReference type="EMBL" id="AM889138">
    <property type="protein sequence ID" value="CBA04005.1"/>
    <property type="molecule type" value="Genomic_DNA"/>
</dbReference>
<evidence type="ECO:0000313" key="1">
    <source>
        <dbReference type="EMBL" id="CBA04005.1"/>
    </source>
</evidence>
<name>C6SGI8_NEIME</name>
<dbReference type="AlphaFoldDB" id="C6SGI8"/>